<accession>A0A1P9WXS8</accession>
<dbReference type="Proteomes" id="UP000187941">
    <property type="component" value="Chromosome"/>
</dbReference>
<dbReference type="SUPFAM" id="SSF111331">
    <property type="entry name" value="NAD kinase/diacylglycerol kinase-like"/>
    <property type="match status" value="1"/>
</dbReference>
<protein>
    <recommendedName>
        <fullName evidence="6">NAD kinase</fullName>
        <ecNumber evidence="6">2.7.1.23</ecNumber>
    </recommendedName>
    <alternativeName>
        <fullName evidence="6">ATP-dependent NAD kinase</fullName>
    </alternativeName>
</protein>
<comment type="subcellular location">
    <subcellularLocation>
        <location evidence="6">Cytoplasm</location>
    </subcellularLocation>
</comment>
<dbReference type="RefSeq" id="WP_077131585.1">
    <property type="nucleotide sequence ID" value="NZ_CP014263.1"/>
</dbReference>
<keyword evidence="3 6" id="KW-0521">NADP</keyword>
<feature type="binding site" evidence="6">
    <location>
        <begin position="187"/>
        <end position="192"/>
    </location>
    <ligand>
        <name>NAD(+)</name>
        <dbReference type="ChEBI" id="CHEBI:57540"/>
    </ligand>
</feature>
<dbReference type="NCBIfam" id="NF002521">
    <property type="entry name" value="PRK01911.1"/>
    <property type="match status" value="1"/>
</dbReference>
<feature type="active site" description="Proton acceptor" evidence="6">
    <location>
        <position position="73"/>
    </location>
</feature>
<dbReference type="AlphaFoldDB" id="A0A1P9WXS8"/>
<dbReference type="PANTHER" id="PTHR20275">
    <property type="entry name" value="NAD KINASE"/>
    <property type="match status" value="1"/>
</dbReference>
<dbReference type="Gene3D" id="3.40.50.10330">
    <property type="entry name" value="Probable inorganic polyphosphate/atp-NAD kinase, domain 1"/>
    <property type="match status" value="1"/>
</dbReference>
<keyword evidence="6" id="KW-0963">Cytoplasm</keyword>
<dbReference type="GO" id="GO:0019674">
    <property type="term" value="P:NAD+ metabolic process"/>
    <property type="evidence" value="ECO:0007669"/>
    <property type="project" value="InterPro"/>
</dbReference>
<keyword evidence="6" id="KW-0067">ATP-binding</keyword>
<evidence type="ECO:0000256" key="6">
    <source>
        <dbReference type="HAMAP-Rule" id="MF_00361"/>
    </source>
</evidence>
<evidence type="ECO:0000256" key="3">
    <source>
        <dbReference type="ARBA" id="ARBA00022857"/>
    </source>
</evidence>
<dbReference type="Pfam" id="PF20143">
    <property type="entry name" value="NAD_kinase_C"/>
    <property type="match status" value="1"/>
</dbReference>
<keyword evidence="6" id="KW-0547">Nucleotide-binding</keyword>
<feature type="binding site" evidence="6">
    <location>
        <position position="176"/>
    </location>
    <ligand>
        <name>NAD(+)</name>
        <dbReference type="ChEBI" id="CHEBI:57540"/>
    </ligand>
</feature>
<dbReference type="KEGG" id="smon:AWR27_13030"/>
<dbReference type="GO" id="GO:0046872">
    <property type="term" value="F:metal ion binding"/>
    <property type="evidence" value="ECO:0007669"/>
    <property type="project" value="UniProtKB-UniRule"/>
</dbReference>
<dbReference type="HAMAP" id="MF_00361">
    <property type="entry name" value="NAD_kinase"/>
    <property type="match status" value="1"/>
</dbReference>
<dbReference type="InterPro" id="IPR002504">
    <property type="entry name" value="NADK"/>
</dbReference>
<keyword evidence="1 6" id="KW-0808">Transferase</keyword>
<evidence type="ECO:0000256" key="2">
    <source>
        <dbReference type="ARBA" id="ARBA00022777"/>
    </source>
</evidence>
<dbReference type="STRING" id="1178516.AWR27_13030"/>
<dbReference type="InterPro" id="IPR017437">
    <property type="entry name" value="ATP-NAD_kinase_PpnK-typ_C"/>
</dbReference>
<evidence type="ECO:0000313" key="8">
    <source>
        <dbReference type="Proteomes" id="UP000187941"/>
    </source>
</evidence>
<reference evidence="7 8" key="1">
    <citation type="submission" date="2016-01" db="EMBL/GenBank/DDBJ databases">
        <authorList>
            <person name="Oliw E.H."/>
        </authorList>
    </citation>
    <scope>NUCLEOTIDE SEQUENCE [LARGE SCALE GENOMIC DNA]</scope>
    <source>
        <strain evidence="7 8">DY10</strain>
    </source>
</reference>
<organism evidence="7 8">
    <name type="scientific">Spirosoma montaniterrae</name>
    <dbReference type="NCBI Taxonomy" id="1178516"/>
    <lineage>
        <taxon>Bacteria</taxon>
        <taxon>Pseudomonadati</taxon>
        <taxon>Bacteroidota</taxon>
        <taxon>Cytophagia</taxon>
        <taxon>Cytophagales</taxon>
        <taxon>Cytophagaceae</taxon>
        <taxon>Spirosoma</taxon>
    </lineage>
</organism>
<comment type="function">
    <text evidence="6">Involved in the regulation of the intracellular balance of NAD and NADP, and is a key enzyme in the biosynthesis of NADP. Catalyzes specifically the phosphorylation on 2'-hydroxyl of the adenosine moiety of NAD to yield NADP.</text>
</comment>
<dbReference type="EMBL" id="CP014263">
    <property type="protein sequence ID" value="AQG80163.1"/>
    <property type="molecule type" value="Genomic_DNA"/>
</dbReference>
<dbReference type="GO" id="GO:0005524">
    <property type="term" value="F:ATP binding"/>
    <property type="evidence" value="ECO:0007669"/>
    <property type="project" value="UniProtKB-KW"/>
</dbReference>
<comment type="caution">
    <text evidence="6">Lacks conserved residue(s) required for the propagation of feature annotation.</text>
</comment>
<dbReference type="GO" id="GO:0051287">
    <property type="term" value="F:NAD binding"/>
    <property type="evidence" value="ECO:0007669"/>
    <property type="project" value="UniProtKB-ARBA"/>
</dbReference>
<feature type="binding site" evidence="6">
    <location>
        <begin position="73"/>
        <end position="74"/>
    </location>
    <ligand>
        <name>NAD(+)</name>
        <dbReference type="ChEBI" id="CHEBI:57540"/>
    </ligand>
</feature>
<comment type="catalytic activity">
    <reaction evidence="5 6">
        <text>NAD(+) + ATP = ADP + NADP(+) + H(+)</text>
        <dbReference type="Rhea" id="RHEA:18629"/>
        <dbReference type="ChEBI" id="CHEBI:15378"/>
        <dbReference type="ChEBI" id="CHEBI:30616"/>
        <dbReference type="ChEBI" id="CHEBI:57540"/>
        <dbReference type="ChEBI" id="CHEBI:58349"/>
        <dbReference type="ChEBI" id="CHEBI:456216"/>
        <dbReference type="EC" id="2.7.1.23"/>
    </reaction>
</comment>
<dbReference type="GO" id="GO:0005737">
    <property type="term" value="C:cytoplasm"/>
    <property type="evidence" value="ECO:0007669"/>
    <property type="project" value="UniProtKB-SubCell"/>
</dbReference>
<dbReference type="GO" id="GO:0003951">
    <property type="term" value="F:NAD+ kinase activity"/>
    <property type="evidence" value="ECO:0007669"/>
    <property type="project" value="UniProtKB-UniRule"/>
</dbReference>
<dbReference type="InterPro" id="IPR017438">
    <property type="entry name" value="ATP-NAD_kinase_N"/>
</dbReference>
<name>A0A1P9WXS8_9BACT</name>
<dbReference type="InterPro" id="IPR016064">
    <property type="entry name" value="NAD/diacylglycerol_kinase_sf"/>
</dbReference>
<feature type="binding site" evidence="6">
    <location>
        <begin position="146"/>
        <end position="147"/>
    </location>
    <ligand>
        <name>NAD(+)</name>
        <dbReference type="ChEBI" id="CHEBI:57540"/>
    </ligand>
</feature>
<evidence type="ECO:0000256" key="4">
    <source>
        <dbReference type="ARBA" id="ARBA00023027"/>
    </source>
</evidence>
<dbReference type="PANTHER" id="PTHR20275:SF0">
    <property type="entry name" value="NAD KINASE"/>
    <property type="match status" value="1"/>
</dbReference>
<gene>
    <name evidence="7" type="primary">ppnK</name>
    <name evidence="6" type="synonym">nadK</name>
    <name evidence="7" type="ORF">AWR27_13030</name>
</gene>
<dbReference type="EC" id="2.7.1.23" evidence="6"/>
<dbReference type="Gene3D" id="2.60.200.30">
    <property type="entry name" value="Probable inorganic polyphosphate/atp-NAD kinase, domain 2"/>
    <property type="match status" value="1"/>
</dbReference>
<keyword evidence="8" id="KW-1185">Reference proteome</keyword>
<keyword evidence="4 6" id="KW-0520">NAD</keyword>
<comment type="similarity">
    <text evidence="6">Belongs to the NAD kinase family.</text>
</comment>
<keyword evidence="2 6" id="KW-0418">Kinase</keyword>
<evidence type="ECO:0000256" key="5">
    <source>
        <dbReference type="ARBA" id="ARBA00047925"/>
    </source>
</evidence>
<proteinExistence type="inferred from homology"/>
<evidence type="ECO:0000313" key="7">
    <source>
        <dbReference type="EMBL" id="AQG80163.1"/>
    </source>
</evidence>
<dbReference type="OrthoDB" id="9774737at2"/>
<dbReference type="GO" id="GO:0006741">
    <property type="term" value="P:NADP+ biosynthetic process"/>
    <property type="evidence" value="ECO:0007669"/>
    <property type="project" value="UniProtKB-UniRule"/>
</dbReference>
<comment type="cofactor">
    <cofactor evidence="6">
        <name>a divalent metal cation</name>
        <dbReference type="ChEBI" id="CHEBI:60240"/>
    </cofactor>
</comment>
<dbReference type="Pfam" id="PF01513">
    <property type="entry name" value="NAD_kinase"/>
    <property type="match status" value="1"/>
</dbReference>
<sequence>MKIAIHGRNFPESARPYIQSMFDELAKRQVEVIISAGYREFLDNASVAHYSQITYTIEEGVLEADFIFSLGGDGTLLDAVTHVGPRQIPIVGINIGRLGFLATVAPNSVRLMIDALYNGQFSIDERTLVGVRSTPDIFGNLPFGLNDFTITRTQTSSMITVHSYLDGEFLNSYWADGIIISTPSGSTGYSLSCGGPVLLPQTNNFIITPISPHNLNVRPMIVMDSCQLAFEVESRSGNFLAALDSRSFTVDTSARISVQKETFVARLVKLSDDNFLNTLRSKLNWGWDIRN</sequence>
<evidence type="ECO:0000256" key="1">
    <source>
        <dbReference type="ARBA" id="ARBA00022679"/>
    </source>
</evidence>